<dbReference type="SUPFAM" id="SSF53223">
    <property type="entry name" value="Aminoacid dehydrogenase-like, N-terminal domain"/>
    <property type="match status" value="1"/>
</dbReference>
<dbReference type="Proteomes" id="UP000821846">
    <property type="component" value="Unassembled WGS sequence"/>
</dbReference>
<comment type="cofactor">
    <cofactor evidence="1">
        <name>Mn(2+)</name>
        <dbReference type="ChEBI" id="CHEBI:29035"/>
    </cofactor>
</comment>
<dbReference type="PANTHER" id="PTHR43237">
    <property type="entry name" value="NADP-DEPENDENT MALIC ENZYME"/>
    <property type="match status" value="1"/>
</dbReference>
<accession>A0ABX2GXL5</accession>
<name>A0ABX2GXL5_9FIRM</name>
<feature type="domain" description="Malic enzyme N-terminal" evidence="7">
    <location>
        <begin position="15"/>
        <end position="148"/>
    </location>
</feature>
<dbReference type="Pfam" id="PF03949">
    <property type="entry name" value="Malic_M"/>
    <property type="match status" value="1"/>
</dbReference>
<dbReference type="SMART" id="SM01274">
    <property type="entry name" value="malic"/>
    <property type="match status" value="1"/>
</dbReference>
<dbReference type="InterPro" id="IPR012301">
    <property type="entry name" value="Malic_N_dom"/>
</dbReference>
<proteinExistence type="inferred from homology"/>
<dbReference type="InterPro" id="IPR036291">
    <property type="entry name" value="NAD(P)-bd_dom_sf"/>
</dbReference>
<evidence type="ECO:0000256" key="1">
    <source>
        <dbReference type="ARBA" id="ARBA00001936"/>
    </source>
</evidence>
<keyword evidence="4" id="KW-0479">Metal-binding</keyword>
<dbReference type="Gene3D" id="3.40.50.10380">
    <property type="entry name" value="Malic enzyme, N-terminal domain"/>
    <property type="match status" value="1"/>
</dbReference>
<dbReference type="EMBL" id="JAAWUZ010000010">
    <property type="protein sequence ID" value="NSG29561.1"/>
    <property type="molecule type" value="Genomic_DNA"/>
</dbReference>
<dbReference type="Gene3D" id="3.40.50.720">
    <property type="entry name" value="NAD(P)-binding Rossmann-like Domain"/>
    <property type="match status" value="1"/>
</dbReference>
<dbReference type="CDD" id="cd05311">
    <property type="entry name" value="NAD_bind_2_malic_enz"/>
    <property type="match status" value="1"/>
</dbReference>
<dbReference type="InterPro" id="IPR001891">
    <property type="entry name" value="Malic_OxRdtase"/>
</dbReference>
<dbReference type="InterPro" id="IPR051674">
    <property type="entry name" value="Malate_Decarboxylase"/>
</dbReference>
<feature type="domain" description="Malic enzyme NAD-binding" evidence="6">
    <location>
        <begin position="160"/>
        <end position="383"/>
    </location>
</feature>
<evidence type="ECO:0000313" key="9">
    <source>
        <dbReference type="Proteomes" id="UP000821846"/>
    </source>
</evidence>
<dbReference type="InterPro" id="IPR037062">
    <property type="entry name" value="Malic_N_dom_sf"/>
</dbReference>
<dbReference type="PIRSF" id="PIRSF000106">
    <property type="entry name" value="ME"/>
    <property type="match status" value="1"/>
</dbReference>
<dbReference type="RefSeq" id="WP_022118149.1">
    <property type="nucleotide sequence ID" value="NZ_JAAWUU010000011.1"/>
</dbReference>
<keyword evidence="9" id="KW-1185">Reference proteome</keyword>
<comment type="similarity">
    <text evidence="3">Belongs to the malic enzymes family.</text>
</comment>
<dbReference type="SUPFAM" id="SSF51735">
    <property type="entry name" value="NAD(P)-binding Rossmann-fold domains"/>
    <property type="match status" value="1"/>
</dbReference>
<evidence type="ECO:0000313" key="8">
    <source>
        <dbReference type="EMBL" id="NSG29561.1"/>
    </source>
</evidence>
<evidence type="ECO:0000259" key="7">
    <source>
        <dbReference type="SMART" id="SM01274"/>
    </source>
</evidence>
<evidence type="ECO:0000256" key="3">
    <source>
        <dbReference type="ARBA" id="ARBA00008785"/>
    </source>
</evidence>
<comment type="caution">
    <text evidence="8">The sequence shown here is derived from an EMBL/GenBank/DDBJ whole genome shotgun (WGS) entry which is preliminary data.</text>
</comment>
<dbReference type="InterPro" id="IPR045213">
    <property type="entry name" value="Malic_NAD-bd_bact_type"/>
</dbReference>
<sequence length="390" mass="41642">MDKKEFALNQHEKWNGKIEVISRAKIETPEDLAVAYTPGVAEPCLKIAKDVDLSYKYTRRGNLVAVVTDGTAVLGLGDIGPEAGMPVMEGKCALFKEFGDVDAFPLCIRSKDVDEIVNTVALLAGSFGGINLEDISAPRCFEIERKLKERCDIPVFHDDQHGTAVVTAAALLNALKFTGRKIEDIKVVMSGAGAAGSAIIKLLIELGLKNVIMCDRKGAIYEGREGLNEEKAKMAAITNREKQAGSLADVLKGADVFIGVSAPGTVTEEMVKTMAKDPILFPMANPVPEIMPDLAMKAGAAVVGTGRSDFPNQINNVLAFPGIFRGALDVRAKDINDPMNAAAAHAIANLIDESELRADYIIPDPFDPRVKEAVSAAVAKVARETGAARI</sequence>
<dbReference type="SMART" id="SM00919">
    <property type="entry name" value="Malic_M"/>
    <property type="match status" value="1"/>
</dbReference>
<dbReference type="InterPro" id="IPR046346">
    <property type="entry name" value="Aminoacid_DH-like_N_sf"/>
</dbReference>
<organism evidence="8 9">
    <name type="scientific">Faecalicatena fissicatena</name>
    <dbReference type="NCBI Taxonomy" id="290055"/>
    <lineage>
        <taxon>Bacteria</taxon>
        <taxon>Bacillati</taxon>
        <taxon>Bacillota</taxon>
        <taxon>Clostridia</taxon>
        <taxon>Lachnospirales</taxon>
        <taxon>Lachnospiraceae</taxon>
        <taxon>Faecalicatena</taxon>
    </lineage>
</organism>
<evidence type="ECO:0000256" key="4">
    <source>
        <dbReference type="ARBA" id="ARBA00022723"/>
    </source>
</evidence>
<reference evidence="8 9" key="1">
    <citation type="journal article" date="2020" name="Cell Host Microbe">
        <title>Functional and Genomic Variation between Human-Derived Isolates of Lachnospiraceae Reveals Inter- and Intra-Species Diversity.</title>
        <authorList>
            <person name="Sorbara M.T."/>
            <person name="Littmann E.R."/>
            <person name="Fontana E."/>
            <person name="Moody T.U."/>
            <person name="Kohout C.E."/>
            <person name="Gjonbalaj M."/>
            <person name="Eaton V."/>
            <person name="Seok R."/>
            <person name="Leiner I.M."/>
            <person name="Pamer E.G."/>
        </authorList>
    </citation>
    <scope>NUCLEOTIDE SEQUENCE [LARGE SCALE GENOMIC DNA]</scope>
    <source>
        <strain evidence="8 9">MSK.14.16</strain>
    </source>
</reference>
<evidence type="ECO:0000256" key="5">
    <source>
        <dbReference type="ARBA" id="ARBA00023002"/>
    </source>
</evidence>
<dbReference type="InterPro" id="IPR015884">
    <property type="entry name" value="Malic_enzyme_CS"/>
</dbReference>
<dbReference type="InterPro" id="IPR012302">
    <property type="entry name" value="Malic_NAD-bd"/>
</dbReference>
<keyword evidence="5" id="KW-0560">Oxidoreductase</keyword>
<dbReference type="PROSITE" id="PS00331">
    <property type="entry name" value="MALIC_ENZYMES"/>
    <property type="match status" value="1"/>
</dbReference>
<gene>
    <name evidence="8" type="ORF">HFM93_04550</name>
</gene>
<comment type="cofactor">
    <cofactor evidence="2">
        <name>Mg(2+)</name>
        <dbReference type="ChEBI" id="CHEBI:18420"/>
    </cofactor>
</comment>
<evidence type="ECO:0000256" key="2">
    <source>
        <dbReference type="ARBA" id="ARBA00001946"/>
    </source>
</evidence>
<dbReference type="PANTHER" id="PTHR43237:SF4">
    <property type="entry name" value="NADP-DEPENDENT MALIC ENZYME"/>
    <property type="match status" value="1"/>
</dbReference>
<dbReference type="Pfam" id="PF00390">
    <property type="entry name" value="malic"/>
    <property type="match status" value="1"/>
</dbReference>
<evidence type="ECO:0000259" key="6">
    <source>
        <dbReference type="SMART" id="SM00919"/>
    </source>
</evidence>
<protein>
    <submittedName>
        <fullName evidence="8">NAD-dependent malic enzyme</fullName>
    </submittedName>
</protein>